<dbReference type="CDD" id="cd00041">
    <property type="entry name" value="CUB"/>
    <property type="match status" value="1"/>
</dbReference>
<reference evidence="7 8" key="1">
    <citation type="submission" date="2022-05" db="EMBL/GenBank/DDBJ databases">
        <authorList>
            <consortium name="Genoscope - CEA"/>
            <person name="William W."/>
        </authorList>
    </citation>
    <scope>NUCLEOTIDE SEQUENCE [LARGE SCALE GENOMIC DNA]</scope>
</reference>
<evidence type="ECO:0000256" key="2">
    <source>
        <dbReference type="PROSITE-ProRule" id="PRU00059"/>
    </source>
</evidence>
<dbReference type="PROSITE" id="PS01180">
    <property type="entry name" value="CUB"/>
    <property type="match status" value="1"/>
</dbReference>
<comment type="caution">
    <text evidence="7">The sequence shown here is derived from an EMBL/GenBank/DDBJ whole genome shotgun (WGS) entry which is preliminary data.</text>
</comment>
<feature type="domain" description="CUB" evidence="6">
    <location>
        <begin position="412"/>
        <end position="521"/>
    </location>
</feature>
<dbReference type="InterPro" id="IPR000859">
    <property type="entry name" value="CUB_dom"/>
</dbReference>
<dbReference type="PANTHER" id="PTHR16311:SF3">
    <property type="entry name" value="THROMBOSPONDIN TYPE-1 DOMAIN-CONTAINING PROTEIN 1"/>
    <property type="match status" value="1"/>
</dbReference>
<protein>
    <recommendedName>
        <fullName evidence="6">CUB domain-containing protein</fullName>
    </recommendedName>
</protein>
<dbReference type="InterPro" id="IPR036383">
    <property type="entry name" value="TSP1_rpt_sf"/>
</dbReference>
<feature type="compositionally biased region" description="Low complexity" evidence="3">
    <location>
        <begin position="577"/>
        <end position="594"/>
    </location>
</feature>
<evidence type="ECO:0000256" key="3">
    <source>
        <dbReference type="SAM" id="MobiDB-lite"/>
    </source>
</evidence>
<keyword evidence="8" id="KW-1185">Reference proteome</keyword>
<dbReference type="PANTHER" id="PTHR16311">
    <property type="entry name" value="THROMBOSPONDIN TYPE I DOMAIN-CONTAINING 1"/>
    <property type="match status" value="1"/>
</dbReference>
<feature type="signal peptide" evidence="5">
    <location>
        <begin position="1"/>
        <end position="22"/>
    </location>
</feature>
<feature type="region of interest" description="Disordered" evidence="3">
    <location>
        <begin position="569"/>
        <end position="624"/>
    </location>
</feature>
<feature type="compositionally biased region" description="Polar residues" evidence="3">
    <location>
        <begin position="600"/>
        <end position="612"/>
    </location>
</feature>
<keyword evidence="5" id="KW-0732">Signal</keyword>
<evidence type="ECO:0000259" key="6">
    <source>
        <dbReference type="PROSITE" id="PS01180"/>
    </source>
</evidence>
<dbReference type="Pfam" id="PF00090">
    <property type="entry name" value="TSP_1"/>
    <property type="match status" value="1"/>
</dbReference>
<dbReference type="Gene3D" id="2.20.100.10">
    <property type="entry name" value="Thrombospondin type-1 (TSP1) repeat"/>
    <property type="match status" value="1"/>
</dbReference>
<dbReference type="Pfam" id="PF00431">
    <property type="entry name" value="CUB"/>
    <property type="match status" value="1"/>
</dbReference>
<evidence type="ECO:0000313" key="7">
    <source>
        <dbReference type="EMBL" id="CAH3022495.1"/>
    </source>
</evidence>
<feature type="compositionally biased region" description="Basic residues" evidence="3">
    <location>
        <begin position="613"/>
        <end position="624"/>
    </location>
</feature>
<evidence type="ECO:0000256" key="4">
    <source>
        <dbReference type="SAM" id="Phobius"/>
    </source>
</evidence>
<dbReference type="SMART" id="SM00209">
    <property type="entry name" value="TSP1"/>
    <property type="match status" value="1"/>
</dbReference>
<keyword evidence="4" id="KW-0812">Transmembrane</keyword>
<dbReference type="InterPro" id="IPR035914">
    <property type="entry name" value="Sperma_CUB_dom_sf"/>
</dbReference>
<keyword evidence="4" id="KW-0472">Membrane</keyword>
<dbReference type="Proteomes" id="UP001159427">
    <property type="component" value="Unassembled WGS sequence"/>
</dbReference>
<organism evidence="7 8">
    <name type="scientific">Porites evermanni</name>
    <dbReference type="NCBI Taxonomy" id="104178"/>
    <lineage>
        <taxon>Eukaryota</taxon>
        <taxon>Metazoa</taxon>
        <taxon>Cnidaria</taxon>
        <taxon>Anthozoa</taxon>
        <taxon>Hexacorallia</taxon>
        <taxon>Scleractinia</taxon>
        <taxon>Fungiina</taxon>
        <taxon>Poritidae</taxon>
        <taxon>Porites</taxon>
    </lineage>
</organism>
<keyword evidence="1" id="KW-1015">Disulfide bond</keyword>
<evidence type="ECO:0000313" key="8">
    <source>
        <dbReference type="Proteomes" id="UP001159427"/>
    </source>
</evidence>
<dbReference type="InterPro" id="IPR038877">
    <property type="entry name" value="THSD1"/>
</dbReference>
<sequence>METCSMLLCGLLIASGVLSSQAQGTKEFGKGTLDGLSVDLSAGFSEILAGNVTLHFHIPKNFSSLSSQRTLSVIVYDNRTNRRVHTERVPLDSFKIAVILPCEVFDHPGLYKFKYRVSHNESTEYAAFIPQTLSLKWDRVFIDSPTNHTALTRFSIWIRHRRKCLPKTYRDRINLYYQKGHNKIFVTRKYVRKLANGKQKLPQETWLRMGFTCDVFDTQGIYRFEYQAGIANLTLAKSEVVYVNWGHRTLSSHTNKIFPCSNSFTVSFTRPECPSARTNDVISVREKHSDKSIMQKPVEQEHTATFFPCTLFKDYVEEYCFDYVTDSSLTRSKVKVGSICLPTHPPGNQHHVGWSSWSPWGWCSSSCGKGTQHRFRYCLSVSTTQDKESSCEGKALMSRSCAPKPCPVSCSCGCILKKPQGMITSSPQIFPSLGPSKCKWVINLPEGSRVRLWFDALKMNGDSIIIRDGKDFSAPQIVVIKDDKYKEPIISTGNYLYIFYQHNGIWTNGTRRGFTASYRTEREPTPTPIPYKRKTLGKKEVTFLVVFIFAVLVIGILLFIVFTKLRHHHERRPPPSSGSSSTSESTLRSTGTSSPLDYEISSSDPLKGCQNQRVRKDKSRSSHRKKTRRTEFLCDADRVPRCTCGEISELDSASGNNSASDCSPVRVINNVERVLVRDNGSCDCPDCLGIDRYPVEVCQEFRAPEKKYYGDWMLTEMPQQTSFHSEQRIYRDSCKSFV</sequence>
<feature type="transmembrane region" description="Helical" evidence="4">
    <location>
        <begin position="541"/>
        <end position="562"/>
    </location>
</feature>
<dbReference type="Gene3D" id="2.60.120.290">
    <property type="entry name" value="Spermadhesin, CUB domain"/>
    <property type="match status" value="1"/>
</dbReference>
<dbReference type="SUPFAM" id="SSF49854">
    <property type="entry name" value="Spermadhesin, CUB domain"/>
    <property type="match status" value="1"/>
</dbReference>
<proteinExistence type="predicted"/>
<feature type="chain" id="PRO_5047477320" description="CUB domain-containing protein" evidence="5">
    <location>
        <begin position="23"/>
        <end position="738"/>
    </location>
</feature>
<comment type="caution">
    <text evidence="2">Lacks conserved residue(s) required for the propagation of feature annotation.</text>
</comment>
<dbReference type="EMBL" id="CALNXI010000222">
    <property type="protein sequence ID" value="CAH3022495.1"/>
    <property type="molecule type" value="Genomic_DNA"/>
</dbReference>
<accession>A0ABN8M0G9</accession>
<dbReference type="SMART" id="SM00042">
    <property type="entry name" value="CUB"/>
    <property type="match status" value="1"/>
</dbReference>
<dbReference type="SUPFAM" id="SSF82895">
    <property type="entry name" value="TSP-1 type 1 repeat"/>
    <property type="match status" value="1"/>
</dbReference>
<evidence type="ECO:0000256" key="1">
    <source>
        <dbReference type="ARBA" id="ARBA00023157"/>
    </source>
</evidence>
<name>A0ABN8M0G9_9CNID</name>
<gene>
    <name evidence="7" type="ORF">PEVE_00015756</name>
</gene>
<evidence type="ECO:0000256" key="5">
    <source>
        <dbReference type="SAM" id="SignalP"/>
    </source>
</evidence>
<dbReference type="PROSITE" id="PS50092">
    <property type="entry name" value="TSP1"/>
    <property type="match status" value="1"/>
</dbReference>
<dbReference type="InterPro" id="IPR000884">
    <property type="entry name" value="TSP1_rpt"/>
</dbReference>
<keyword evidence="4" id="KW-1133">Transmembrane helix</keyword>